<name>X0T768_9ZZZZ</name>
<feature type="non-terminal residue" evidence="1">
    <location>
        <position position="325"/>
    </location>
</feature>
<gene>
    <name evidence="1" type="ORF">S01H1_14328</name>
</gene>
<evidence type="ECO:0000313" key="1">
    <source>
        <dbReference type="EMBL" id="GAF83181.1"/>
    </source>
</evidence>
<sequence>MLGRPSKGLVSRTTFLSFVVLVLATSLVMCTSSKPVATAPPDAGEPAAVIPQSTALKDVLPDVPLLAAVPYVAAKHHGILKQEAAGATIGPVQFTRYKPVSEHVGGSSLWAFTVGEDGLEAKLGQDFVVKARAQLVAAYRKLLEQNATRASLDEAVHSFPNLSTVDLRPGWNLDQMVIQAITLSDGEMTDQDGDGTPETPRTLLSVRMAMPAFDIGRPKSPFPTCKTVLADASALTQRAQDMGNTFAAPDAATWNYQISLTGNFYVEDMATTHTFTRRADGLGTQHDRDAAANDLGVIRHFLEHFNATEFAESDLAVSFAAGAAL</sequence>
<reference evidence="1" key="1">
    <citation type="journal article" date="2014" name="Front. Microbiol.">
        <title>High frequency of phylogenetically diverse reductive dehalogenase-homologous genes in deep subseafloor sedimentary metagenomes.</title>
        <authorList>
            <person name="Kawai M."/>
            <person name="Futagami T."/>
            <person name="Toyoda A."/>
            <person name="Takaki Y."/>
            <person name="Nishi S."/>
            <person name="Hori S."/>
            <person name="Arai W."/>
            <person name="Tsubouchi T."/>
            <person name="Morono Y."/>
            <person name="Uchiyama I."/>
            <person name="Ito T."/>
            <person name="Fujiyama A."/>
            <person name="Inagaki F."/>
            <person name="Takami H."/>
        </authorList>
    </citation>
    <scope>NUCLEOTIDE SEQUENCE</scope>
    <source>
        <strain evidence="1">Expedition CK06-06</strain>
    </source>
</reference>
<proteinExistence type="predicted"/>
<comment type="caution">
    <text evidence="1">The sequence shown here is derived from an EMBL/GenBank/DDBJ whole genome shotgun (WGS) entry which is preliminary data.</text>
</comment>
<organism evidence="1">
    <name type="scientific">marine sediment metagenome</name>
    <dbReference type="NCBI Taxonomy" id="412755"/>
    <lineage>
        <taxon>unclassified sequences</taxon>
        <taxon>metagenomes</taxon>
        <taxon>ecological metagenomes</taxon>
    </lineage>
</organism>
<dbReference type="EMBL" id="BARS01007443">
    <property type="protein sequence ID" value="GAF83181.1"/>
    <property type="molecule type" value="Genomic_DNA"/>
</dbReference>
<dbReference type="AlphaFoldDB" id="X0T768"/>
<protein>
    <submittedName>
        <fullName evidence="1">Uncharacterized protein</fullName>
    </submittedName>
</protein>
<accession>X0T768</accession>